<dbReference type="InterPro" id="IPR055050">
    <property type="entry name" value="WsaF_C"/>
</dbReference>
<reference evidence="2" key="1">
    <citation type="submission" date="2014-06" db="EMBL/GenBank/DDBJ databases">
        <title>Key roles for freshwater Actinobacteria revealed by deep metagenomic sequencing.</title>
        <authorList>
            <person name="Ghai R."/>
            <person name="Mizuno C.M."/>
            <person name="Picazo A."/>
            <person name="Camacho A."/>
            <person name="Rodriguez-Valera F."/>
        </authorList>
    </citation>
    <scope>NUCLEOTIDE SEQUENCE</scope>
</reference>
<evidence type="ECO:0000313" key="2">
    <source>
        <dbReference type="EMBL" id="KGA20971.1"/>
    </source>
</evidence>
<name>A0A094R265_9ZZZZ</name>
<evidence type="ECO:0000259" key="1">
    <source>
        <dbReference type="Pfam" id="PF22772"/>
    </source>
</evidence>
<proteinExistence type="predicted"/>
<dbReference type="SUPFAM" id="SSF53756">
    <property type="entry name" value="UDP-Glycosyltransferase/glycogen phosphorylase"/>
    <property type="match status" value="1"/>
</dbReference>
<gene>
    <name evidence="2" type="ORF">GM51_4490</name>
</gene>
<sequence>MTVISRFFDGLKYEGVKSTAWRSAKWLSSRLRRFDSAPLSSVFPQDVVAVDWTKPRTFVAQPLVSASKRPQIGWIISPPNRAGGGHINAYRFMEYLEAAGYDITIFLYSARKYPKISLDGTRHMIASTSGYPQLRAEYRLYDAETGVTGDFDVIVATDWQTAYAAWRYDRDVPRVYWTQDFEPLFYPAGADSLVAENSYRLGYHGITNGPWLSDKVTKDFGMTADFYDYAADSTRYARTNDEWRNEIVFYARPSTPRRATEFGFLILQEVAERRPDIVINVVGADASRLGLKFPFVNHGSMRVADLPHLYNRCAVGLMFSMTSSSLLPLEVMACGAVPITNDGEQTRVALRDNSNVEFLPAAPSLIADHIIAAVDRPDQVEHSRRIAQTMVGTSWEASGQRVVDIFDRLVGARPSR</sequence>
<comment type="caution">
    <text evidence="2">The sequence shown here is derived from an EMBL/GenBank/DDBJ whole genome shotgun (WGS) entry which is preliminary data.</text>
</comment>
<dbReference type="Pfam" id="PF22772">
    <property type="entry name" value="WsaF_C"/>
    <property type="match status" value="1"/>
</dbReference>
<dbReference type="Gene3D" id="3.40.50.11090">
    <property type="match status" value="1"/>
</dbReference>
<dbReference type="Gene3D" id="3.40.50.2000">
    <property type="entry name" value="Glycogen Phosphorylase B"/>
    <property type="match status" value="1"/>
</dbReference>
<protein>
    <recommendedName>
        <fullName evidence="1">WsaF C-terminal domain-containing protein</fullName>
    </recommendedName>
</protein>
<dbReference type="EMBL" id="JNSL01000017">
    <property type="protein sequence ID" value="KGA20971.1"/>
    <property type="molecule type" value="Genomic_DNA"/>
</dbReference>
<accession>A0A094R265</accession>
<feature type="domain" description="WsaF C-terminal" evidence="1">
    <location>
        <begin position="246"/>
        <end position="368"/>
    </location>
</feature>
<dbReference type="AlphaFoldDB" id="A0A094R265"/>
<organism evidence="2">
    <name type="scientific">freshwater metagenome</name>
    <dbReference type="NCBI Taxonomy" id="449393"/>
    <lineage>
        <taxon>unclassified sequences</taxon>
        <taxon>metagenomes</taxon>
        <taxon>ecological metagenomes</taxon>
    </lineage>
</organism>